<evidence type="ECO:0008006" key="5">
    <source>
        <dbReference type="Google" id="ProtNLM"/>
    </source>
</evidence>
<dbReference type="GO" id="GO:0005509">
    <property type="term" value="F:calcium ion binding"/>
    <property type="evidence" value="ECO:0007669"/>
    <property type="project" value="InterPro"/>
</dbReference>
<dbReference type="PANTHER" id="PTHR38340:SF1">
    <property type="entry name" value="S-LAYER PROTEIN"/>
    <property type="match status" value="1"/>
</dbReference>
<dbReference type="PANTHER" id="PTHR38340">
    <property type="entry name" value="S-LAYER PROTEIN"/>
    <property type="match status" value="1"/>
</dbReference>
<dbReference type="InterPro" id="IPR001343">
    <property type="entry name" value="Hemolysn_Ca-bd"/>
</dbReference>
<dbReference type="InterPro" id="IPR018511">
    <property type="entry name" value="Hemolysin-typ_Ca-bd_CS"/>
</dbReference>
<dbReference type="AlphaFoldDB" id="A0A0F3IUA3"/>
<feature type="non-terminal residue" evidence="3">
    <location>
        <position position="859"/>
    </location>
</feature>
<evidence type="ECO:0000256" key="1">
    <source>
        <dbReference type="ARBA" id="ARBA00004613"/>
    </source>
</evidence>
<name>A0A0F3IUA3_9PROT</name>
<sequence length="859" mass="84884">MAITFNESYYLQNNPDVLSAVTLGVYRSGADHFNKIGGREGRNPNAVFDSKYYAAQNPDVAAAVSAGTFASAYAHYIANGLREGRAPNASLKGFDGADYLAKNPDVATAGFTAATALQHYVQFGVDENRSFTSTTAGAVIGNVAGTTGDDTITPAGGQASTVRVEGGQQGAAGDTLVITSGSASSFQVITLNTETGDQNQTRDNATAGAGGAKIGPVAQGFENVDGRQSTINLNLTAIDRTSVTNTGGVAATQTGSVLQGGTGRDTLTGVGGNDVISGNDGNDVIVGAAGADTLSGGVGDDNIGGGAGADVITDGAGNDTVTGDAGADVITVEAGTNSVDGGADNDTINVTVDQATSTTVSTIGGGTGDDTISLNATAITAASRASVSGGTGNDTITAGLGVETVIAGAGNDTVKITSANLGATDVFNGNDGQDIIQLEIPTGSGTNTFVFTPVGTTTATSQFSGFEAIALIDSSGNTNAKQYKLVLTDTFLANNLTSGSFLIDARGLPGGSNLVIDFSQLTAASAARFTAGAFRVLSSPSTDVRDQNNVGITNSYLVNTSNSLLSATAAFSVFTGDTTITAGSTAAYNTDRTVNTGTGQTAYTTSGGTAETTTGTTTYNFTQTTGTAATLTTTLNNGFGTGFLTTGADLINSSTFLANGNLIADLTTGDADRLDMTLTAAITPTIVGIETLNITSFGGGLAFGSISGATTVNVTGTSFAATGVAAAATFNLSNTFGAQSFALANGAGTSDSITLNLNGTQTGTTLTTGVGGAIETINLAVIGASTLSVATLTAGSTVVITGSANLSLTNGETAALNHTFNASAFTGNLTYTDGTLTGNTTLVSGGTGADVFTFTAASG</sequence>
<dbReference type="EMBL" id="LAJY01000341">
    <property type="protein sequence ID" value="KJV09174.1"/>
    <property type="molecule type" value="Genomic_DNA"/>
</dbReference>
<dbReference type="SUPFAM" id="SSF51120">
    <property type="entry name" value="beta-Roll"/>
    <property type="match status" value="2"/>
</dbReference>
<dbReference type="Gene3D" id="2.150.10.10">
    <property type="entry name" value="Serralysin-like metalloprotease, C-terminal"/>
    <property type="match status" value="3"/>
</dbReference>
<dbReference type="PRINTS" id="PR00313">
    <property type="entry name" value="CABNDNGRPT"/>
</dbReference>
<evidence type="ECO:0000256" key="2">
    <source>
        <dbReference type="ARBA" id="ARBA00022525"/>
    </source>
</evidence>
<dbReference type="PROSITE" id="PS00330">
    <property type="entry name" value="HEMOLYSIN_CALCIUM"/>
    <property type="match status" value="2"/>
</dbReference>
<gene>
    <name evidence="3" type="ORF">VZ95_13135</name>
</gene>
<dbReference type="RefSeq" id="WP_045776253.1">
    <property type="nucleotide sequence ID" value="NZ_LAJY01000341.1"/>
</dbReference>
<evidence type="ECO:0000313" key="4">
    <source>
        <dbReference type="Proteomes" id="UP000033774"/>
    </source>
</evidence>
<dbReference type="InterPro" id="IPR050557">
    <property type="entry name" value="RTX_toxin/Mannuronan_C5-epim"/>
</dbReference>
<dbReference type="PATRIC" id="fig|552518.3.peg.2292"/>
<accession>A0A0F3IUA3</accession>
<proteinExistence type="predicted"/>
<dbReference type="GO" id="GO:0005576">
    <property type="term" value="C:extracellular region"/>
    <property type="evidence" value="ECO:0007669"/>
    <property type="project" value="UniProtKB-SubCell"/>
</dbReference>
<evidence type="ECO:0000313" key="3">
    <source>
        <dbReference type="EMBL" id="KJV09174.1"/>
    </source>
</evidence>
<keyword evidence="4" id="KW-1185">Reference proteome</keyword>
<keyword evidence="2" id="KW-0964">Secreted</keyword>
<comment type="caution">
    <text evidence="3">The sequence shown here is derived from an EMBL/GenBank/DDBJ whole genome shotgun (WGS) entry which is preliminary data.</text>
</comment>
<reference evidence="3 4" key="1">
    <citation type="submission" date="2015-03" db="EMBL/GenBank/DDBJ databases">
        <title>Draft genome sequence of Elstera litoralis.</title>
        <authorList>
            <person name="Rahalkar M.C."/>
            <person name="Dhakephalkar P.K."/>
            <person name="Pore S.D."/>
            <person name="Arora P."/>
            <person name="Kapse N.G."/>
            <person name="Pandit P.S."/>
        </authorList>
    </citation>
    <scope>NUCLEOTIDE SEQUENCE [LARGE SCALE GENOMIC DNA]</scope>
    <source>
        <strain evidence="3 4">Dia-1</strain>
    </source>
</reference>
<protein>
    <recommendedName>
        <fullName evidence="5">Calcium-binding protein</fullName>
    </recommendedName>
</protein>
<dbReference type="Pfam" id="PF00353">
    <property type="entry name" value="HemolysinCabind"/>
    <property type="match status" value="3"/>
</dbReference>
<dbReference type="InterPro" id="IPR011049">
    <property type="entry name" value="Serralysin-like_metalloprot_C"/>
</dbReference>
<dbReference type="Proteomes" id="UP000033774">
    <property type="component" value="Unassembled WGS sequence"/>
</dbReference>
<organism evidence="3 4">
    <name type="scientific">Elstera litoralis</name>
    <dbReference type="NCBI Taxonomy" id="552518"/>
    <lineage>
        <taxon>Bacteria</taxon>
        <taxon>Pseudomonadati</taxon>
        <taxon>Pseudomonadota</taxon>
        <taxon>Alphaproteobacteria</taxon>
        <taxon>Rhodospirillales</taxon>
        <taxon>Rhodospirillaceae</taxon>
        <taxon>Elstera</taxon>
    </lineage>
</organism>
<comment type="subcellular location">
    <subcellularLocation>
        <location evidence="1">Secreted</location>
    </subcellularLocation>
</comment>